<reference evidence="2 3" key="1">
    <citation type="submission" date="2020-03" db="EMBL/GenBank/DDBJ databases">
        <title>Genomic Encyclopedia of Type Strains, Phase IV (KMG-IV): sequencing the most valuable type-strain genomes for metagenomic binning, comparative biology and taxonomic classification.</title>
        <authorList>
            <person name="Goeker M."/>
        </authorList>
    </citation>
    <scope>NUCLEOTIDE SEQUENCE [LARGE SCALE GENOMIC DNA]</scope>
    <source>
        <strain evidence="2 3">DSM 22753</strain>
    </source>
</reference>
<feature type="compositionally biased region" description="Basic and acidic residues" evidence="1">
    <location>
        <begin position="1"/>
        <end position="13"/>
    </location>
</feature>
<protein>
    <submittedName>
        <fullName evidence="2">Uncharacterized protein</fullName>
    </submittedName>
</protein>
<evidence type="ECO:0000313" key="3">
    <source>
        <dbReference type="Proteomes" id="UP000788153"/>
    </source>
</evidence>
<dbReference type="Proteomes" id="UP000788153">
    <property type="component" value="Unassembled WGS sequence"/>
</dbReference>
<sequence>MNNRQHNAERKEGLGGALRLPRPSRKDNPVTNVNADTVIVEQCDREAAAEYLGTGGWGNDKEYVLKNMLDCHPLVQIVARHRIASTAPLLAEIEAKDARIAALELGVSIALAAPMIDHSSKRRGVYDVLSALLSPPHAQEAGK</sequence>
<proteinExistence type="predicted"/>
<evidence type="ECO:0000256" key="1">
    <source>
        <dbReference type="SAM" id="MobiDB-lite"/>
    </source>
</evidence>
<feature type="region of interest" description="Disordered" evidence="1">
    <location>
        <begin position="1"/>
        <end position="31"/>
    </location>
</feature>
<comment type="caution">
    <text evidence="2">The sequence shown here is derived from an EMBL/GenBank/DDBJ whole genome shotgun (WGS) entry which is preliminary data.</text>
</comment>
<dbReference type="EMBL" id="JAASQP010000001">
    <property type="protein sequence ID" value="NIJ24794.1"/>
    <property type="molecule type" value="Genomic_DNA"/>
</dbReference>
<organism evidence="2 3">
    <name type="scientific">Sphingomonas japonica</name>
    <dbReference type="NCBI Taxonomy" id="511662"/>
    <lineage>
        <taxon>Bacteria</taxon>
        <taxon>Pseudomonadati</taxon>
        <taxon>Pseudomonadota</taxon>
        <taxon>Alphaproteobacteria</taxon>
        <taxon>Sphingomonadales</taxon>
        <taxon>Sphingomonadaceae</taxon>
        <taxon>Sphingomonas</taxon>
    </lineage>
</organism>
<gene>
    <name evidence="2" type="ORF">FHT01_002336</name>
</gene>
<keyword evidence="3" id="KW-1185">Reference proteome</keyword>
<name>A0ABX0U2J9_9SPHN</name>
<dbReference type="RefSeq" id="WP_140047192.1">
    <property type="nucleotide sequence ID" value="NZ_BAAAEV010000001.1"/>
</dbReference>
<accession>A0ABX0U2J9</accession>
<evidence type="ECO:0000313" key="2">
    <source>
        <dbReference type="EMBL" id="NIJ24794.1"/>
    </source>
</evidence>